<dbReference type="Proteomes" id="UP000194761">
    <property type="component" value="Unassembled WGS sequence"/>
</dbReference>
<proteinExistence type="predicted"/>
<sequence>MPGSEDIPELTAKDVGEGLDPHDPGCAGVTMPHGAIGDRVSDRPPIVPIGRTRVRPATSKVSLT</sequence>
<feature type="compositionally biased region" description="Basic and acidic residues" evidence="1">
    <location>
        <begin position="11"/>
        <end position="23"/>
    </location>
</feature>
<feature type="region of interest" description="Disordered" evidence="1">
    <location>
        <begin position="1"/>
        <end position="64"/>
    </location>
</feature>
<evidence type="ECO:0000313" key="2">
    <source>
        <dbReference type="EMBL" id="OUC99962.1"/>
    </source>
</evidence>
<gene>
    <name evidence="2" type="ORF">CA984_00455</name>
</gene>
<keyword evidence="3" id="KW-1185">Reference proteome</keyword>
<dbReference type="AlphaFoldDB" id="A0A243RXM9"/>
<protein>
    <submittedName>
        <fullName evidence="2">Uncharacterized protein</fullName>
    </submittedName>
</protein>
<name>A0A243RXM9_9ACTN</name>
<accession>A0A243RXM9</accession>
<evidence type="ECO:0000313" key="3">
    <source>
        <dbReference type="Proteomes" id="UP000194761"/>
    </source>
</evidence>
<comment type="caution">
    <text evidence="2">The sequence shown here is derived from an EMBL/GenBank/DDBJ whole genome shotgun (WGS) entry which is preliminary data.</text>
</comment>
<reference evidence="2 3" key="1">
    <citation type="submission" date="2017-05" db="EMBL/GenBank/DDBJ databases">
        <title>Biotechnological potential of actinobacteria isolated from South African environments.</title>
        <authorList>
            <person name="Le Roes-Hill M."/>
            <person name="Prins A."/>
            <person name="Durrell K.A."/>
        </authorList>
    </citation>
    <scope>NUCLEOTIDE SEQUENCE [LARGE SCALE GENOMIC DNA]</scope>
    <source>
        <strain evidence="2">M26</strain>
    </source>
</reference>
<evidence type="ECO:0000256" key="1">
    <source>
        <dbReference type="SAM" id="MobiDB-lite"/>
    </source>
</evidence>
<dbReference type="RefSeq" id="WP_086566556.1">
    <property type="nucleotide sequence ID" value="NZ_NGFP01000002.1"/>
</dbReference>
<dbReference type="EMBL" id="NGFP01000002">
    <property type="protein sequence ID" value="OUC99962.1"/>
    <property type="molecule type" value="Genomic_DNA"/>
</dbReference>
<organism evidence="2 3">
    <name type="scientific">Streptosporangium minutum</name>
    <dbReference type="NCBI Taxonomy" id="569862"/>
    <lineage>
        <taxon>Bacteria</taxon>
        <taxon>Bacillati</taxon>
        <taxon>Actinomycetota</taxon>
        <taxon>Actinomycetes</taxon>
        <taxon>Streptosporangiales</taxon>
        <taxon>Streptosporangiaceae</taxon>
        <taxon>Streptosporangium</taxon>
    </lineage>
</organism>